<proteinExistence type="predicted"/>
<accession>A0A0D2KQS7</accession>
<evidence type="ECO:0000313" key="3">
    <source>
        <dbReference type="Proteomes" id="UP000054270"/>
    </source>
</evidence>
<evidence type="ECO:0000256" key="1">
    <source>
        <dbReference type="SAM" id="MobiDB-lite"/>
    </source>
</evidence>
<sequence length="665" mass="72012">MTRMWQELLDHIQPTTPAFQPLSVLHPAFAACAHPHPKSLTAQTPLGRTLHRSHHHILNHSQSLPPISLPHVGIHPAAGQGGDFPYTKRATRCISLPSPAYLSSVPRISRPVSIAAVMPVRPVHPSNHVPCPPSPQPACRFPTPRRSVLCAHRICSPSAAWEPGPTRPAHPLSVHVRHPSPRNGAPLSCKPPARMRRAAPLRPSTRIVLRSLCAAWSCQTPTYSFICASPACLRPAAPSSAHTAFALLPPLGRCVPSGPPACFGSAPSIRSQSTSPLSFRMRPTPICTSPASIRRAVVAAVRTARRFPRAASSVMLSPSRLSLHPPDLDRRRPPSLPCNPSTHSLVAMNSRPVRCLRRVALSRRLAAQLHSPFDPNQRPPIRAAQTHSSRPRPRLCRILSMAPRSPLRSLSAHPLRTGSRAWVYVHPLSVAPRAHSADRTLRRSCAAYTLHSTNRKHCHSAPAQLACSRRLLDRCYAAAPPIAADVDFLIDMHGSAICTAPPVFAAHRAFVIPAPLPHAPSFAQRSRMDVFSRIPTAHAAPLGMGSVATRVVAAPRPEPDLPFNVPTPRMCDMYRAETFYDYRIGLWACRRASRHAPSALRVFGLFSCAASSGLARVLIYYANEGSVYMGGDLLACMRVPCSSARFAWTPLVVPFAGCAAAGGSS</sequence>
<evidence type="ECO:0000313" key="2">
    <source>
        <dbReference type="EMBL" id="KJA16982.1"/>
    </source>
</evidence>
<dbReference type="PROSITE" id="PS51257">
    <property type="entry name" value="PROKAR_LIPOPROTEIN"/>
    <property type="match status" value="1"/>
</dbReference>
<keyword evidence="3" id="KW-1185">Reference proteome</keyword>
<dbReference type="EMBL" id="KN817611">
    <property type="protein sequence ID" value="KJA16982.1"/>
    <property type="molecule type" value="Genomic_DNA"/>
</dbReference>
<dbReference type="AlphaFoldDB" id="A0A0D2KQS7"/>
<organism evidence="2 3">
    <name type="scientific">Hypholoma sublateritium (strain FD-334 SS-4)</name>
    <dbReference type="NCBI Taxonomy" id="945553"/>
    <lineage>
        <taxon>Eukaryota</taxon>
        <taxon>Fungi</taxon>
        <taxon>Dikarya</taxon>
        <taxon>Basidiomycota</taxon>
        <taxon>Agaricomycotina</taxon>
        <taxon>Agaricomycetes</taxon>
        <taxon>Agaricomycetidae</taxon>
        <taxon>Agaricales</taxon>
        <taxon>Agaricineae</taxon>
        <taxon>Strophariaceae</taxon>
        <taxon>Hypholoma</taxon>
    </lineage>
</organism>
<protein>
    <submittedName>
        <fullName evidence="2">Uncharacterized protein</fullName>
    </submittedName>
</protein>
<feature type="region of interest" description="Disordered" evidence="1">
    <location>
        <begin position="370"/>
        <end position="392"/>
    </location>
</feature>
<name>A0A0D2KQS7_HYPSF</name>
<reference evidence="3" key="1">
    <citation type="submission" date="2014-04" db="EMBL/GenBank/DDBJ databases">
        <title>Evolutionary Origins and Diversification of the Mycorrhizal Mutualists.</title>
        <authorList>
            <consortium name="DOE Joint Genome Institute"/>
            <consortium name="Mycorrhizal Genomics Consortium"/>
            <person name="Kohler A."/>
            <person name="Kuo A."/>
            <person name="Nagy L.G."/>
            <person name="Floudas D."/>
            <person name="Copeland A."/>
            <person name="Barry K.W."/>
            <person name="Cichocki N."/>
            <person name="Veneault-Fourrey C."/>
            <person name="LaButti K."/>
            <person name="Lindquist E.A."/>
            <person name="Lipzen A."/>
            <person name="Lundell T."/>
            <person name="Morin E."/>
            <person name="Murat C."/>
            <person name="Riley R."/>
            <person name="Ohm R."/>
            <person name="Sun H."/>
            <person name="Tunlid A."/>
            <person name="Henrissat B."/>
            <person name="Grigoriev I.V."/>
            <person name="Hibbett D.S."/>
            <person name="Martin F."/>
        </authorList>
    </citation>
    <scope>NUCLEOTIDE SEQUENCE [LARGE SCALE GENOMIC DNA]</scope>
    <source>
        <strain evidence="3">FD-334 SS-4</strain>
    </source>
</reference>
<dbReference type="Proteomes" id="UP000054270">
    <property type="component" value="Unassembled WGS sequence"/>
</dbReference>
<gene>
    <name evidence="2" type="ORF">HYPSUDRAFT_206546</name>
</gene>
<feature type="region of interest" description="Disordered" evidence="1">
    <location>
        <begin position="173"/>
        <end position="192"/>
    </location>
</feature>